<comment type="caution">
    <text evidence="1">The sequence shown here is derived from an EMBL/GenBank/DDBJ whole genome shotgun (WGS) entry which is preliminary data.</text>
</comment>
<dbReference type="AlphaFoldDB" id="A0A3L6RT63"/>
<proteinExistence type="predicted"/>
<organism evidence="1 2">
    <name type="scientific">Panicum miliaceum</name>
    <name type="common">Proso millet</name>
    <name type="synonym">Broomcorn millet</name>
    <dbReference type="NCBI Taxonomy" id="4540"/>
    <lineage>
        <taxon>Eukaryota</taxon>
        <taxon>Viridiplantae</taxon>
        <taxon>Streptophyta</taxon>
        <taxon>Embryophyta</taxon>
        <taxon>Tracheophyta</taxon>
        <taxon>Spermatophyta</taxon>
        <taxon>Magnoliopsida</taxon>
        <taxon>Liliopsida</taxon>
        <taxon>Poales</taxon>
        <taxon>Poaceae</taxon>
        <taxon>PACMAD clade</taxon>
        <taxon>Panicoideae</taxon>
        <taxon>Panicodae</taxon>
        <taxon>Paniceae</taxon>
        <taxon>Panicinae</taxon>
        <taxon>Panicum</taxon>
        <taxon>Panicum sect. Panicum</taxon>
    </lineage>
</organism>
<dbReference type="Proteomes" id="UP000275267">
    <property type="component" value="Unassembled WGS sequence"/>
</dbReference>
<reference evidence="2" key="1">
    <citation type="journal article" date="2019" name="Nat. Commun.">
        <title>The genome of broomcorn millet.</title>
        <authorList>
            <person name="Zou C."/>
            <person name="Miki D."/>
            <person name="Li D."/>
            <person name="Tang Q."/>
            <person name="Xiao L."/>
            <person name="Rajput S."/>
            <person name="Deng P."/>
            <person name="Jia W."/>
            <person name="Huang R."/>
            <person name="Zhang M."/>
            <person name="Sun Y."/>
            <person name="Hu J."/>
            <person name="Fu X."/>
            <person name="Schnable P.S."/>
            <person name="Li F."/>
            <person name="Zhang H."/>
            <person name="Feng B."/>
            <person name="Zhu X."/>
            <person name="Liu R."/>
            <person name="Schnable J.C."/>
            <person name="Zhu J.-K."/>
            <person name="Zhang H."/>
        </authorList>
    </citation>
    <scope>NUCLEOTIDE SEQUENCE [LARGE SCALE GENOMIC DNA]</scope>
</reference>
<evidence type="ECO:0000313" key="2">
    <source>
        <dbReference type="Proteomes" id="UP000275267"/>
    </source>
</evidence>
<gene>
    <name evidence="1" type="ORF">C2845_PM11G06840</name>
</gene>
<name>A0A3L6RT63_PANMI</name>
<protein>
    <submittedName>
        <fullName evidence="1">Uncharacterized protein</fullName>
    </submittedName>
</protein>
<dbReference type="EMBL" id="PQIB02000007">
    <property type="protein sequence ID" value="RLN08988.1"/>
    <property type="molecule type" value="Genomic_DNA"/>
</dbReference>
<keyword evidence="2" id="KW-1185">Reference proteome</keyword>
<evidence type="ECO:0000313" key="1">
    <source>
        <dbReference type="EMBL" id="RLN08988.1"/>
    </source>
</evidence>
<accession>A0A3L6RT63</accession>
<sequence length="112" mass="11675">MAPPRDSPGGFATSEGPPAAPYEILPAAAPSEVLPAAAPSEVRGAASACRRPRPGDPTWRALCSTHRVPTRTPLCLGCTGQRPVIITVIYITEVASASAPGLVFYIPKVRQD</sequence>